<gene>
    <name evidence="2" type="ORF">TL08_23100</name>
</gene>
<dbReference type="SUPFAM" id="SSF53850">
    <property type="entry name" value="Periplasmic binding protein-like II"/>
    <property type="match status" value="1"/>
</dbReference>
<feature type="domain" description="ABC-type glycine betaine transport system substrate-binding" evidence="1">
    <location>
        <begin position="45"/>
        <end position="302"/>
    </location>
</feature>
<organism evidence="2 3">
    <name type="scientific">Actinoalloteichus hymeniacidonis</name>
    <dbReference type="NCBI Taxonomy" id="340345"/>
    <lineage>
        <taxon>Bacteria</taxon>
        <taxon>Bacillati</taxon>
        <taxon>Actinomycetota</taxon>
        <taxon>Actinomycetes</taxon>
        <taxon>Pseudonocardiales</taxon>
        <taxon>Pseudonocardiaceae</taxon>
        <taxon>Actinoalloteichus</taxon>
    </lineage>
</organism>
<evidence type="ECO:0000313" key="2">
    <source>
        <dbReference type="EMBL" id="AOS65400.1"/>
    </source>
</evidence>
<dbReference type="Gene3D" id="3.40.190.120">
    <property type="entry name" value="Osmoprotection protein (prox), domain 2"/>
    <property type="match status" value="1"/>
</dbReference>
<name>A0AAC9N0I4_9PSEU</name>
<keyword evidence="3" id="KW-1185">Reference proteome</keyword>
<dbReference type="KEGG" id="ahm:TL08_23100"/>
<dbReference type="GO" id="GO:0043190">
    <property type="term" value="C:ATP-binding cassette (ABC) transporter complex"/>
    <property type="evidence" value="ECO:0007669"/>
    <property type="project" value="InterPro"/>
</dbReference>
<evidence type="ECO:0000259" key="1">
    <source>
        <dbReference type="Pfam" id="PF04069"/>
    </source>
</evidence>
<dbReference type="Gene3D" id="3.40.190.10">
    <property type="entry name" value="Periplasmic binding protein-like II"/>
    <property type="match status" value="1"/>
</dbReference>
<dbReference type="InterPro" id="IPR007210">
    <property type="entry name" value="ABC_Gly_betaine_transp_sub-bd"/>
</dbReference>
<dbReference type="Proteomes" id="UP000095210">
    <property type="component" value="Chromosome"/>
</dbReference>
<dbReference type="EMBL" id="CP014859">
    <property type="protein sequence ID" value="AOS65400.1"/>
    <property type="molecule type" value="Genomic_DNA"/>
</dbReference>
<dbReference type="Pfam" id="PF04069">
    <property type="entry name" value="OpuAC"/>
    <property type="match status" value="1"/>
</dbReference>
<sequence>MRQPGRSRVVRRGLAVLAAGTVLVTGACGGGDPLDPQREAAEGGEIIVGSADFAENQLLMEMYAEVLREGGAEVSTRPGVGNREFIVDGLQDGSLTVVPEYTGNLLHHFAEVAPGTSAEEIVTELDASLPEGLEILAPAEAENSDVLVVTQETSERLDLTSLADIGEQCDELVLGAAGEWAGRWVEPIAEIYDCTFSEIRTTDAGGPITVDELAAGNVDVANLFTTMSAIEENGFVELEDPEQLYPAQQVIPLARADALDDEQRAALDELAAALNTENLKEMVRRIEVDRENYADVAQEFVAGL</sequence>
<protein>
    <submittedName>
        <fullName evidence="2">Glycine/betaine ABC transporter substrate-binding protein</fullName>
    </submittedName>
</protein>
<dbReference type="RefSeq" id="WP_069851968.1">
    <property type="nucleotide sequence ID" value="NZ_CP014859.1"/>
</dbReference>
<evidence type="ECO:0000313" key="3">
    <source>
        <dbReference type="Proteomes" id="UP000095210"/>
    </source>
</evidence>
<dbReference type="GO" id="GO:0022857">
    <property type="term" value="F:transmembrane transporter activity"/>
    <property type="evidence" value="ECO:0007669"/>
    <property type="project" value="InterPro"/>
</dbReference>
<dbReference type="PROSITE" id="PS51257">
    <property type="entry name" value="PROKAR_LIPOPROTEIN"/>
    <property type="match status" value="1"/>
</dbReference>
<accession>A0AAC9N0I4</accession>
<proteinExistence type="predicted"/>
<reference evidence="3" key="1">
    <citation type="submission" date="2016-03" db="EMBL/GenBank/DDBJ databases">
        <title>Complete genome sequence of the type strain Actinoalloteichus hymeniacidonis DSM 45092.</title>
        <authorList>
            <person name="Schaffert L."/>
            <person name="Albersmeier A."/>
            <person name="Winkler A."/>
            <person name="Kalinowski J."/>
            <person name="Zotchev S."/>
            <person name="Ruckert C."/>
        </authorList>
    </citation>
    <scope>NUCLEOTIDE SEQUENCE [LARGE SCALE GENOMIC DNA]</scope>
    <source>
        <strain evidence="3">HPA177(T) (DSM 45092(T))</strain>
    </source>
</reference>
<dbReference type="CDD" id="cd13606">
    <property type="entry name" value="PBP2_ProX_like"/>
    <property type="match status" value="1"/>
</dbReference>
<dbReference type="AlphaFoldDB" id="A0AAC9N0I4"/>